<proteinExistence type="inferred from homology"/>
<dbReference type="GO" id="GO:0019748">
    <property type="term" value="P:secondary metabolic process"/>
    <property type="evidence" value="ECO:0007669"/>
    <property type="project" value="UniProtKB-ARBA"/>
</dbReference>
<dbReference type="PANTHER" id="PTHR46206">
    <property type="entry name" value="CYTOCHROME P450"/>
    <property type="match status" value="1"/>
</dbReference>
<evidence type="ECO:0000256" key="3">
    <source>
        <dbReference type="ARBA" id="ARBA00022617"/>
    </source>
</evidence>
<dbReference type="PRINTS" id="PR00465">
    <property type="entry name" value="EP450IV"/>
</dbReference>
<dbReference type="Gene3D" id="1.10.630.10">
    <property type="entry name" value="Cytochrome P450"/>
    <property type="match status" value="1"/>
</dbReference>
<evidence type="ECO:0000313" key="12">
    <source>
        <dbReference type="Proteomes" id="UP001143548"/>
    </source>
</evidence>
<keyword evidence="6 8" id="KW-0408">Iron</keyword>
<keyword evidence="7 9" id="KW-0503">Monooxygenase</keyword>
<accession>A0A9W5Z1N3</accession>
<sequence>MEPNVDAAEHVPYLGTGTWILLISIAFILLFQWRDAPTSHNGLPLINAKGRFEFIDLLAKKRFITNAQDLLKAGLKKVRHPQFAAASRLIDHPKASVFNIITENGIMMVLDPKYAEEIRNSKTLSLRKTLIEDMHVNVPGFEQQMQALEDDEIFQTTLKTKLTRNLEDLNEVLSQEATVALQEHWTDDHEWHEIPLSRTMLKIIAQLSSRVFLGDKICHNPKWLRISVDYSIDLFQATFELRIYPRFLRPFVSKFQPSCRRLRADIREAKSIIEPVIEERRKAKARAKQEGRDPERYDDTIEWLEDVANGRQYNPVSAQLLLSSAAVHTSSDMLTQVLYDLNGREELIEALRDEISLVFKNGWERSSLAKLRLMDSVLKESQRLKPISSVSMRRMAEAPVTLSDGTIIPKDCKIIVPCLRHWDEKYYPDPDTFIPDRFLKLRQEPGYEHTAAFQNSSPDHLGFGLGRHACPGRFFAANEIKLALCHILMKYEFKVVGKRPETIVFGTMLAADPNGVLAIRRREGEEHVAL</sequence>
<dbReference type="GO" id="GO:0020037">
    <property type="term" value="F:heme binding"/>
    <property type="evidence" value="ECO:0007669"/>
    <property type="project" value="InterPro"/>
</dbReference>
<evidence type="ECO:0000256" key="1">
    <source>
        <dbReference type="ARBA" id="ARBA00001971"/>
    </source>
</evidence>
<name>A0A9W5Z1N3_9EURO</name>
<feature type="binding site" description="axial binding residue" evidence="8">
    <location>
        <position position="470"/>
    </location>
    <ligand>
        <name>heme</name>
        <dbReference type="ChEBI" id="CHEBI:30413"/>
    </ligand>
    <ligandPart>
        <name>Fe</name>
        <dbReference type="ChEBI" id="CHEBI:18248"/>
    </ligandPart>
</feature>
<keyword evidence="3 8" id="KW-0349">Heme</keyword>
<dbReference type="Pfam" id="PF00067">
    <property type="entry name" value="p450"/>
    <property type="match status" value="1"/>
</dbReference>
<evidence type="ECO:0000256" key="10">
    <source>
        <dbReference type="SAM" id="Phobius"/>
    </source>
</evidence>
<evidence type="ECO:0000256" key="4">
    <source>
        <dbReference type="ARBA" id="ARBA00022723"/>
    </source>
</evidence>
<comment type="cofactor">
    <cofactor evidence="1 8">
        <name>heme</name>
        <dbReference type="ChEBI" id="CHEBI:30413"/>
    </cofactor>
</comment>
<evidence type="ECO:0000256" key="5">
    <source>
        <dbReference type="ARBA" id="ARBA00023002"/>
    </source>
</evidence>
<dbReference type="AlphaFoldDB" id="A0A9W5Z1N3"/>
<gene>
    <name evidence="11" type="ORF">AbraCBS73388_005464</name>
</gene>
<evidence type="ECO:0000313" key="11">
    <source>
        <dbReference type="EMBL" id="GKZ27734.1"/>
    </source>
</evidence>
<evidence type="ECO:0000256" key="2">
    <source>
        <dbReference type="ARBA" id="ARBA00010617"/>
    </source>
</evidence>
<dbReference type="EMBL" id="BROQ01000267">
    <property type="protein sequence ID" value="GKZ27734.1"/>
    <property type="molecule type" value="Genomic_DNA"/>
</dbReference>
<keyword evidence="10" id="KW-1133">Transmembrane helix</keyword>
<dbReference type="GO" id="GO:0016705">
    <property type="term" value="F:oxidoreductase activity, acting on paired donors, with incorporation or reduction of molecular oxygen"/>
    <property type="evidence" value="ECO:0007669"/>
    <property type="project" value="InterPro"/>
</dbReference>
<evidence type="ECO:0000256" key="7">
    <source>
        <dbReference type="ARBA" id="ARBA00023033"/>
    </source>
</evidence>
<dbReference type="InterPro" id="IPR017972">
    <property type="entry name" value="Cyt_P450_CS"/>
</dbReference>
<dbReference type="GO" id="GO:0005506">
    <property type="term" value="F:iron ion binding"/>
    <property type="evidence" value="ECO:0007669"/>
    <property type="project" value="InterPro"/>
</dbReference>
<evidence type="ECO:0000256" key="9">
    <source>
        <dbReference type="RuleBase" id="RU000461"/>
    </source>
</evidence>
<comment type="similarity">
    <text evidence="2 9">Belongs to the cytochrome P450 family.</text>
</comment>
<protein>
    <recommendedName>
        <fullName evidence="13">Cytochrome P450</fullName>
    </recommendedName>
</protein>
<feature type="transmembrane region" description="Helical" evidence="10">
    <location>
        <begin position="12"/>
        <end position="31"/>
    </location>
</feature>
<dbReference type="Proteomes" id="UP001143548">
    <property type="component" value="Unassembled WGS sequence"/>
</dbReference>
<dbReference type="InterPro" id="IPR001128">
    <property type="entry name" value="Cyt_P450"/>
</dbReference>
<evidence type="ECO:0008006" key="13">
    <source>
        <dbReference type="Google" id="ProtNLM"/>
    </source>
</evidence>
<dbReference type="PANTHER" id="PTHR46206:SF2">
    <property type="entry name" value="CYTOCHROME P450 MONOOXYGENASE AUSG-RELATED"/>
    <property type="match status" value="1"/>
</dbReference>
<dbReference type="SUPFAM" id="SSF48264">
    <property type="entry name" value="Cytochrome P450"/>
    <property type="match status" value="1"/>
</dbReference>
<dbReference type="GO" id="GO:0004497">
    <property type="term" value="F:monooxygenase activity"/>
    <property type="evidence" value="ECO:0007669"/>
    <property type="project" value="UniProtKB-KW"/>
</dbReference>
<dbReference type="InterPro" id="IPR002403">
    <property type="entry name" value="Cyt_P450_E_grp-IV"/>
</dbReference>
<comment type="caution">
    <text evidence="11">The sequence shown here is derived from an EMBL/GenBank/DDBJ whole genome shotgun (WGS) entry which is preliminary data.</text>
</comment>
<dbReference type="CDD" id="cd11041">
    <property type="entry name" value="CYP503A1-like"/>
    <property type="match status" value="1"/>
</dbReference>
<keyword evidence="5 9" id="KW-0560">Oxidoreductase</keyword>
<evidence type="ECO:0000256" key="6">
    <source>
        <dbReference type="ARBA" id="ARBA00023004"/>
    </source>
</evidence>
<keyword evidence="10" id="KW-0472">Membrane</keyword>
<keyword evidence="10" id="KW-0812">Transmembrane</keyword>
<dbReference type="InterPro" id="IPR036396">
    <property type="entry name" value="Cyt_P450_sf"/>
</dbReference>
<evidence type="ECO:0000256" key="8">
    <source>
        <dbReference type="PIRSR" id="PIRSR602403-1"/>
    </source>
</evidence>
<reference evidence="11" key="1">
    <citation type="submission" date="2022-07" db="EMBL/GenBank/DDBJ databases">
        <title>Taxonomy of Aspergillus series Nigri: significant species reduction supported by multi-species coalescent approaches.</title>
        <authorList>
            <person name="Bian C."/>
            <person name="Kusuya Y."/>
            <person name="Sklenar F."/>
            <person name="D'hooge E."/>
            <person name="Yaguchi T."/>
            <person name="Takahashi H."/>
            <person name="Hubka V."/>
        </authorList>
    </citation>
    <scope>NUCLEOTIDE SEQUENCE</scope>
    <source>
        <strain evidence="11">CBS 733.88</strain>
    </source>
</reference>
<keyword evidence="4 8" id="KW-0479">Metal-binding</keyword>
<dbReference type="PROSITE" id="PS00086">
    <property type="entry name" value="CYTOCHROME_P450"/>
    <property type="match status" value="1"/>
</dbReference>
<organism evidence="11 12">
    <name type="scientific">Aspergillus brasiliensis</name>
    <dbReference type="NCBI Taxonomy" id="319629"/>
    <lineage>
        <taxon>Eukaryota</taxon>
        <taxon>Fungi</taxon>
        <taxon>Dikarya</taxon>
        <taxon>Ascomycota</taxon>
        <taxon>Pezizomycotina</taxon>
        <taxon>Eurotiomycetes</taxon>
        <taxon>Eurotiomycetidae</taxon>
        <taxon>Eurotiales</taxon>
        <taxon>Aspergillaceae</taxon>
        <taxon>Aspergillus</taxon>
        <taxon>Aspergillus subgen. Circumdati</taxon>
    </lineage>
</organism>